<reference evidence="9" key="1">
    <citation type="submission" date="2018-04" db="EMBL/GenBank/DDBJ databases">
        <authorList>
            <person name="Go L.Y."/>
            <person name="Mitchell J.A."/>
        </authorList>
    </citation>
    <scope>NUCLEOTIDE SEQUENCE</scope>
    <source>
        <strain evidence="9">WBAD</strain>
    </source>
</reference>
<keyword evidence="4" id="KW-1003">Cell membrane</keyword>
<keyword evidence="7 8" id="KW-0472">Membrane</keyword>
<evidence type="ECO:0000256" key="8">
    <source>
        <dbReference type="SAM" id="Phobius"/>
    </source>
</evidence>
<accession>A0A3B0JHP0</accession>
<evidence type="ECO:0000256" key="7">
    <source>
        <dbReference type="ARBA" id="ARBA00023136"/>
    </source>
</evidence>
<evidence type="ECO:0000256" key="6">
    <source>
        <dbReference type="ARBA" id="ARBA00022989"/>
    </source>
</evidence>
<feature type="transmembrane region" description="Helical" evidence="8">
    <location>
        <begin position="312"/>
        <end position="345"/>
    </location>
</feature>
<dbReference type="EMBL" id="OUNE01000050">
    <property type="protein sequence ID" value="SPP32851.1"/>
    <property type="molecule type" value="Genomic_DNA"/>
</dbReference>
<name>A0A3B0JHP0_9RICK</name>
<feature type="transmembrane region" description="Helical" evidence="8">
    <location>
        <begin position="241"/>
        <end position="268"/>
    </location>
</feature>
<proteinExistence type="inferred from homology"/>
<evidence type="ECO:0000256" key="5">
    <source>
        <dbReference type="ARBA" id="ARBA00022692"/>
    </source>
</evidence>
<feature type="transmembrane region" description="Helical" evidence="8">
    <location>
        <begin position="59"/>
        <end position="90"/>
    </location>
</feature>
<sequence length="357" mass="40466">MQKRHITICCVLLFIIGVLFLMRPMIVPCLISLFVAHLFNPLVTKFEKYRIPRSCSVVFITLALLIAFILVITFVLPIIYFQITLILNFLVNKIPSLKLKVIPSVLEFLNIKTEDNLFDHLSKNLVENYSDYISYFINALRMGSNLIIQVLNSSFSLIYMVSLIAITLVVFFYVLRDWPSIVEKANKLIPILYREKAAGYFFKVDFIISNYLRGQLNVCIVMMIFYSVGLSIIGLKHSVAIGILSGTLTFIPYIGPLLYTIIGFLSAITQFSGWFESAAVLLLFSVGQLIDSSILVPLLIGKKVHIHPTIIILGVVICTSYFGFIGILFFIPIIAMFSVLIEYAVNKYFESELYKNG</sequence>
<feature type="transmembrane region" description="Helical" evidence="8">
    <location>
        <begin position="12"/>
        <end position="39"/>
    </location>
</feature>
<keyword evidence="5 8" id="KW-0812">Transmembrane</keyword>
<keyword evidence="3" id="KW-0813">Transport</keyword>
<dbReference type="PANTHER" id="PTHR21716:SF53">
    <property type="entry name" value="PERMEASE PERM-RELATED"/>
    <property type="match status" value="1"/>
</dbReference>
<evidence type="ECO:0000256" key="3">
    <source>
        <dbReference type="ARBA" id="ARBA00022448"/>
    </source>
</evidence>
<keyword evidence="6 8" id="KW-1133">Transmembrane helix</keyword>
<dbReference type="Pfam" id="PF01594">
    <property type="entry name" value="AI-2E_transport"/>
    <property type="match status" value="1"/>
</dbReference>
<dbReference type="AlphaFoldDB" id="A0A3B0JHP0"/>
<dbReference type="InterPro" id="IPR002549">
    <property type="entry name" value="AI-2E-like"/>
</dbReference>
<feature type="transmembrane region" description="Helical" evidence="8">
    <location>
        <begin position="216"/>
        <end position="235"/>
    </location>
</feature>
<dbReference type="GO" id="GO:0005886">
    <property type="term" value="C:plasma membrane"/>
    <property type="evidence" value="ECO:0007669"/>
    <property type="project" value="UniProtKB-SubCell"/>
</dbReference>
<organism evidence="9">
    <name type="scientific">Wolbachia endosymbiont of Aleurodicus dispersus</name>
    <dbReference type="NCBI Taxonomy" id="1288877"/>
    <lineage>
        <taxon>Bacteria</taxon>
        <taxon>Pseudomonadati</taxon>
        <taxon>Pseudomonadota</taxon>
        <taxon>Alphaproteobacteria</taxon>
        <taxon>Rickettsiales</taxon>
        <taxon>Anaplasmataceae</taxon>
        <taxon>Wolbachieae</taxon>
        <taxon>Wolbachia</taxon>
    </lineage>
</organism>
<feature type="transmembrane region" description="Helical" evidence="8">
    <location>
        <begin position="280"/>
        <end position="300"/>
    </location>
</feature>
<comment type="similarity">
    <text evidence="2">Belongs to the autoinducer-2 exporter (AI-2E) (TC 2.A.86) family.</text>
</comment>
<gene>
    <name evidence="9" type="primary">tqsA</name>
    <name evidence="9" type="ORF">WBAD_0243</name>
</gene>
<feature type="transmembrane region" description="Helical" evidence="8">
    <location>
        <begin position="157"/>
        <end position="175"/>
    </location>
</feature>
<evidence type="ECO:0000313" key="9">
    <source>
        <dbReference type="EMBL" id="SPP32851.1"/>
    </source>
</evidence>
<comment type="subcellular location">
    <subcellularLocation>
        <location evidence="1">Cell membrane</location>
        <topology evidence="1">Multi-pass membrane protein</topology>
    </subcellularLocation>
</comment>
<evidence type="ECO:0000256" key="4">
    <source>
        <dbReference type="ARBA" id="ARBA00022475"/>
    </source>
</evidence>
<protein>
    <submittedName>
        <fullName evidence="9">AI-2 transport protein TqsA</fullName>
    </submittedName>
</protein>
<dbReference type="PANTHER" id="PTHR21716">
    <property type="entry name" value="TRANSMEMBRANE PROTEIN"/>
    <property type="match status" value="1"/>
</dbReference>
<evidence type="ECO:0000256" key="1">
    <source>
        <dbReference type="ARBA" id="ARBA00004651"/>
    </source>
</evidence>
<dbReference type="GO" id="GO:0055085">
    <property type="term" value="P:transmembrane transport"/>
    <property type="evidence" value="ECO:0007669"/>
    <property type="project" value="TreeGrafter"/>
</dbReference>
<evidence type="ECO:0000256" key="2">
    <source>
        <dbReference type="ARBA" id="ARBA00009773"/>
    </source>
</evidence>